<dbReference type="PANTHER" id="PTHR31123">
    <property type="entry name" value="ACCUMULATION OF DYADS PROTEIN 2-RELATED"/>
    <property type="match status" value="1"/>
</dbReference>
<evidence type="ECO:0000313" key="7">
    <source>
        <dbReference type="EMBL" id="EEQ44167.1"/>
    </source>
</evidence>
<keyword evidence="8" id="KW-1185">Reference proteome</keyword>
<name>C4YPM8_CANAW</name>
<proteinExistence type="inferred from homology"/>
<dbReference type="OrthoDB" id="3648309at2759"/>
<dbReference type="InterPro" id="IPR051633">
    <property type="entry name" value="AceTr"/>
</dbReference>
<keyword evidence="3 6" id="KW-0812">Transmembrane</keyword>
<organism evidence="7 8">
    <name type="scientific">Candida albicans (strain WO-1)</name>
    <name type="common">Yeast</name>
    <dbReference type="NCBI Taxonomy" id="294748"/>
    <lineage>
        <taxon>Eukaryota</taxon>
        <taxon>Fungi</taxon>
        <taxon>Dikarya</taxon>
        <taxon>Ascomycota</taxon>
        <taxon>Saccharomycotina</taxon>
        <taxon>Pichiomycetes</taxon>
        <taxon>Debaryomycetaceae</taxon>
        <taxon>Candida/Lodderomyces clade</taxon>
        <taxon>Candida</taxon>
    </lineage>
</organism>
<sequence>MFICFSYYFVRSTKNLIIDLSLKNMPSTSSQKSVGSSVMDPNEPPVGKVEVSGDGGEFVVINRHKYYRHELMAAFGGTLNPGAVPWPKININPAPLGLCAFALSTFVLSLFNAQAMGIKIPNIAVSLALFYGGLAQFLAGCWEFVTGNTFGMTALTSYGAFWLSFGAIFIDSFGIVAAYEKSEETVPQLKNALGFYLLAWAIFTFILWLNTLKSTVAFCALFFCLFVTFILLAAGEFSQKTALARAGGVLGVITAIIAWYVALAGTATTTNSYFRPISIPMPGNVAFKN</sequence>
<feature type="transmembrane region" description="Helical" evidence="6">
    <location>
        <begin position="94"/>
        <end position="111"/>
    </location>
</feature>
<dbReference type="NCBIfam" id="NF038013">
    <property type="entry name" value="AceTr_1"/>
    <property type="match status" value="1"/>
</dbReference>
<keyword evidence="4 6" id="KW-1133">Transmembrane helix</keyword>
<dbReference type="PaxDb" id="5476-C4YPM8"/>
<evidence type="ECO:0000256" key="2">
    <source>
        <dbReference type="ARBA" id="ARBA00005587"/>
    </source>
</evidence>
<feature type="transmembrane region" description="Helical" evidence="6">
    <location>
        <begin position="157"/>
        <end position="179"/>
    </location>
</feature>
<evidence type="ECO:0000256" key="5">
    <source>
        <dbReference type="ARBA" id="ARBA00023136"/>
    </source>
</evidence>
<dbReference type="Pfam" id="PF01184">
    <property type="entry name" value="Gpr1_Fun34_YaaH"/>
    <property type="match status" value="1"/>
</dbReference>
<dbReference type="EMBL" id="CM000310">
    <property type="protein sequence ID" value="EEQ44167.1"/>
    <property type="molecule type" value="Genomic_DNA"/>
</dbReference>
<dbReference type="GO" id="GO:0015123">
    <property type="term" value="F:acetate transmembrane transporter activity"/>
    <property type="evidence" value="ECO:0007669"/>
    <property type="project" value="TreeGrafter"/>
</dbReference>
<dbReference type="OMA" id="FVVINRH"/>
<dbReference type="InterPro" id="IPR047622">
    <property type="entry name" value="GPR1_FUN34_YAAH"/>
</dbReference>
<evidence type="ECO:0000256" key="6">
    <source>
        <dbReference type="SAM" id="Phobius"/>
    </source>
</evidence>
<reference evidence="7 8" key="1">
    <citation type="journal article" date="2009" name="Nature">
        <title>Evolution of pathogenicity and sexual reproduction in eight Candida genomes.</title>
        <authorList>
            <person name="Butler G."/>
            <person name="Rasmussen M.D."/>
            <person name="Lin M.F."/>
            <person name="Santos M.A."/>
            <person name="Sakthikumar S."/>
            <person name="Munro C.A."/>
            <person name="Rheinbay E."/>
            <person name="Grabherr M."/>
            <person name="Forche A."/>
            <person name="Reedy J.L."/>
            <person name="Agrafioti I."/>
            <person name="Arnaud M.B."/>
            <person name="Bates S."/>
            <person name="Brown A.J."/>
            <person name="Brunke S."/>
            <person name="Costanzo M.C."/>
            <person name="Fitzpatrick D.A."/>
            <person name="de Groot P.W."/>
            <person name="Harris D."/>
            <person name="Hoyer L.L."/>
            <person name="Hube B."/>
            <person name="Klis F.M."/>
            <person name="Kodira C."/>
            <person name="Lennard N."/>
            <person name="Logue M.E."/>
            <person name="Martin R."/>
            <person name="Neiman A.M."/>
            <person name="Nikolaou E."/>
            <person name="Quail M.A."/>
            <person name="Quinn J."/>
            <person name="Santos M.C."/>
            <person name="Schmitzberger F.F."/>
            <person name="Sherlock G."/>
            <person name="Shah P."/>
            <person name="Silverstein K.A."/>
            <person name="Skrzypek M.S."/>
            <person name="Soll D."/>
            <person name="Staggs R."/>
            <person name="Stansfield I."/>
            <person name="Stumpf M.P."/>
            <person name="Sudbery P.E."/>
            <person name="Srikantha T."/>
            <person name="Zeng Q."/>
            <person name="Berman J."/>
            <person name="Berriman M."/>
            <person name="Heitman J."/>
            <person name="Gow N.A."/>
            <person name="Lorenz M.C."/>
            <person name="Birren B.W."/>
            <person name="Kellis M."/>
            <person name="Cuomo C.A."/>
        </authorList>
    </citation>
    <scope>NUCLEOTIDE SEQUENCE [LARGE SCALE GENOMIC DNA]</scope>
    <source>
        <strain evidence="7 8">WO-1</strain>
    </source>
</reference>
<protein>
    <submittedName>
        <fullName evidence="7">Uncharacterized protein</fullName>
    </submittedName>
</protein>
<dbReference type="InterPro" id="IPR000791">
    <property type="entry name" value="Gpr1/Fun34/SatP-like"/>
</dbReference>
<accession>C4YPM8</accession>
<evidence type="ECO:0000313" key="8">
    <source>
        <dbReference type="Proteomes" id="UP000001429"/>
    </source>
</evidence>
<feature type="transmembrane region" description="Helical" evidence="6">
    <location>
        <begin position="191"/>
        <end position="209"/>
    </location>
</feature>
<keyword evidence="5 6" id="KW-0472">Membrane</keyword>
<evidence type="ECO:0000256" key="3">
    <source>
        <dbReference type="ARBA" id="ARBA00022692"/>
    </source>
</evidence>
<dbReference type="PROSITE" id="PS01114">
    <property type="entry name" value="GPR1_FUN34_YAAH"/>
    <property type="match status" value="1"/>
</dbReference>
<dbReference type="HOGENOM" id="CLU_051062_0_0_1"/>
<feature type="transmembrane region" description="Helical" evidence="6">
    <location>
        <begin position="123"/>
        <end position="145"/>
    </location>
</feature>
<gene>
    <name evidence="7" type="ORF">CAWG_02429</name>
</gene>
<feature type="transmembrane region" description="Helical" evidence="6">
    <location>
        <begin position="242"/>
        <end position="262"/>
    </location>
</feature>
<dbReference type="Proteomes" id="UP000001429">
    <property type="component" value="Chromosome 3"/>
</dbReference>
<dbReference type="AlphaFoldDB" id="C4YPM8"/>
<dbReference type="GO" id="GO:0005886">
    <property type="term" value="C:plasma membrane"/>
    <property type="evidence" value="ECO:0007669"/>
    <property type="project" value="TreeGrafter"/>
</dbReference>
<comment type="subcellular location">
    <subcellularLocation>
        <location evidence="1">Membrane</location>
        <topology evidence="1">Multi-pass membrane protein</topology>
    </subcellularLocation>
</comment>
<evidence type="ECO:0000256" key="4">
    <source>
        <dbReference type="ARBA" id="ARBA00022989"/>
    </source>
</evidence>
<dbReference type="PANTHER" id="PTHR31123:SF1">
    <property type="entry name" value="ACCUMULATION OF DYADS PROTEIN 2-RELATED"/>
    <property type="match status" value="1"/>
</dbReference>
<evidence type="ECO:0000256" key="1">
    <source>
        <dbReference type="ARBA" id="ARBA00004141"/>
    </source>
</evidence>
<comment type="similarity">
    <text evidence="2">Belongs to the acetate uptake transporter (AceTr) (TC 2.A.96) family.</text>
</comment>
<feature type="transmembrane region" description="Helical" evidence="6">
    <location>
        <begin position="215"/>
        <end position="235"/>
    </location>
</feature>